<accession>A0ABT0SG13</accession>
<comment type="function">
    <text evidence="1 7">Part of the ABC transporter complex PstSACB involved in phosphate import.</text>
</comment>
<dbReference type="CDD" id="cd13565">
    <property type="entry name" value="PBP2_PstS"/>
    <property type="match status" value="1"/>
</dbReference>
<keyword evidence="8" id="KW-0732">Signal</keyword>
<dbReference type="NCBIfam" id="NF008171">
    <property type="entry name" value="PRK10918.1"/>
    <property type="match status" value="1"/>
</dbReference>
<evidence type="ECO:0000259" key="9">
    <source>
        <dbReference type="Pfam" id="PF12849"/>
    </source>
</evidence>
<dbReference type="PANTHER" id="PTHR42996:SF1">
    <property type="entry name" value="PHOSPHATE-BINDING PROTEIN PSTS"/>
    <property type="match status" value="1"/>
</dbReference>
<comment type="similarity">
    <text evidence="2 7">Belongs to the PstS family.</text>
</comment>
<comment type="caution">
    <text evidence="10">The sequence shown here is derived from an EMBL/GenBank/DDBJ whole genome shotgun (WGS) entry which is preliminary data.</text>
</comment>
<evidence type="ECO:0000256" key="5">
    <source>
        <dbReference type="ARBA" id="ARBA00022448"/>
    </source>
</evidence>
<dbReference type="InterPro" id="IPR050962">
    <property type="entry name" value="Phosphate-bind_PstS"/>
</dbReference>
<feature type="chain" id="PRO_5047529148" description="Phosphate-binding protein PstS" evidence="8">
    <location>
        <begin position="24"/>
        <end position="337"/>
    </location>
</feature>
<evidence type="ECO:0000313" key="10">
    <source>
        <dbReference type="EMBL" id="MCL7714263.1"/>
    </source>
</evidence>
<sequence length="337" mass="35667">MPSFKLRLLTGAAIASFALAAQAADITGAGASFIYPVMSKWSADYTSATGNRVNYQSIGSGGGIAQIKAGTVDFGSSDAPLKSEDLASSGLAQFPSVIGGVVPVANVPGLQPGALKLDGTTLANIFLGRIDKWNDPAITALNPGLSLPDLKITVVHRSDGSGTSFNYTNYLSKVSAEWKNQVGEGTSVQWPVGIGGKGNEGVAAYVKQIRGGVGYVELAYALQNRLAHAQLKNAAGHFVQPSEQSFAAAAASADWANARDFNLVITNAPGTNAWPITATNFILVRKQSRPGSLKNTTDFFRWVYRSGRTQAQELDYVPLPDALVGQIENYWNQQNLK</sequence>
<reference evidence="10 11" key="1">
    <citation type="submission" date="2021-08" db="EMBL/GenBank/DDBJ databases">
        <title>Novel members of of the genus Stenotrophomonas from differernt environment.</title>
        <authorList>
            <person name="Deng Y."/>
        </authorList>
    </citation>
    <scope>NUCLEOTIDE SEQUENCE [LARGE SCALE GENOMIC DNA]</scope>
    <source>
        <strain evidence="10 11">CPCC 101365</strain>
    </source>
</reference>
<feature type="signal peptide" evidence="8">
    <location>
        <begin position="1"/>
        <end position="23"/>
    </location>
</feature>
<dbReference type="PANTHER" id="PTHR42996">
    <property type="entry name" value="PHOSPHATE-BINDING PROTEIN PSTS"/>
    <property type="match status" value="1"/>
</dbReference>
<evidence type="ECO:0000256" key="3">
    <source>
        <dbReference type="ARBA" id="ARBA00011529"/>
    </source>
</evidence>
<comment type="subunit">
    <text evidence="3 7">The complex is composed of two ATP-binding proteins (PstB), two transmembrane proteins (PstC and PstA) and a solute-binding protein (PstS).</text>
</comment>
<dbReference type="Pfam" id="PF12849">
    <property type="entry name" value="PBP_like_2"/>
    <property type="match status" value="1"/>
</dbReference>
<proteinExistence type="inferred from homology"/>
<dbReference type="RefSeq" id="WP_250062932.1">
    <property type="nucleotide sequence ID" value="NZ_JAIKTS010000001.1"/>
</dbReference>
<evidence type="ECO:0000313" key="11">
    <source>
        <dbReference type="Proteomes" id="UP001431235"/>
    </source>
</evidence>
<evidence type="ECO:0000256" key="1">
    <source>
        <dbReference type="ARBA" id="ARBA00002841"/>
    </source>
</evidence>
<keyword evidence="11" id="KW-1185">Reference proteome</keyword>
<name>A0ABT0SG13_9GAMM</name>
<organism evidence="10 11">
    <name type="scientific">Stenotrophomonas mori</name>
    <dbReference type="NCBI Taxonomy" id="2871096"/>
    <lineage>
        <taxon>Bacteria</taxon>
        <taxon>Pseudomonadati</taxon>
        <taxon>Pseudomonadota</taxon>
        <taxon>Gammaproteobacteria</taxon>
        <taxon>Lysobacterales</taxon>
        <taxon>Lysobacteraceae</taxon>
        <taxon>Stenotrophomonas</taxon>
    </lineage>
</organism>
<dbReference type="PIRSF" id="PIRSF002756">
    <property type="entry name" value="PstS"/>
    <property type="match status" value="1"/>
</dbReference>
<evidence type="ECO:0000256" key="4">
    <source>
        <dbReference type="ARBA" id="ARBA00021889"/>
    </source>
</evidence>
<evidence type="ECO:0000256" key="7">
    <source>
        <dbReference type="PIRNR" id="PIRNR002756"/>
    </source>
</evidence>
<dbReference type="EMBL" id="JAIKTS010000001">
    <property type="protein sequence ID" value="MCL7714263.1"/>
    <property type="molecule type" value="Genomic_DNA"/>
</dbReference>
<dbReference type="Proteomes" id="UP001431235">
    <property type="component" value="Unassembled WGS sequence"/>
</dbReference>
<dbReference type="InterPro" id="IPR024370">
    <property type="entry name" value="PBP_domain"/>
</dbReference>
<protein>
    <recommendedName>
        <fullName evidence="4 7">Phosphate-binding protein PstS</fullName>
    </recommendedName>
</protein>
<gene>
    <name evidence="10" type="primary">pstS</name>
    <name evidence="10" type="ORF">K5L01_06310</name>
</gene>
<dbReference type="Gene3D" id="3.40.190.10">
    <property type="entry name" value="Periplasmic binding protein-like II"/>
    <property type="match status" value="2"/>
</dbReference>
<keyword evidence="6 7" id="KW-0592">Phosphate transport</keyword>
<evidence type="ECO:0000256" key="6">
    <source>
        <dbReference type="ARBA" id="ARBA00022592"/>
    </source>
</evidence>
<feature type="domain" description="PBP" evidence="9">
    <location>
        <begin position="20"/>
        <end position="286"/>
    </location>
</feature>
<dbReference type="SUPFAM" id="SSF53850">
    <property type="entry name" value="Periplasmic binding protein-like II"/>
    <property type="match status" value="1"/>
</dbReference>
<dbReference type="InterPro" id="IPR005673">
    <property type="entry name" value="ABC_phos-bd_PstS"/>
</dbReference>
<keyword evidence="5 7" id="KW-0813">Transport</keyword>
<evidence type="ECO:0000256" key="2">
    <source>
        <dbReference type="ARBA" id="ARBA00008725"/>
    </source>
</evidence>
<dbReference type="NCBIfam" id="TIGR00975">
    <property type="entry name" value="3a0107s03"/>
    <property type="match status" value="1"/>
</dbReference>
<evidence type="ECO:0000256" key="8">
    <source>
        <dbReference type="SAM" id="SignalP"/>
    </source>
</evidence>